<dbReference type="AlphaFoldDB" id="A0A1D1VUC2"/>
<gene>
    <name evidence="2" type="primary">RvY_14795-1</name>
    <name evidence="2" type="synonym">RvY_14795.1</name>
    <name evidence="2" type="ORF">RvY_14795</name>
</gene>
<evidence type="ECO:0000313" key="2">
    <source>
        <dbReference type="EMBL" id="GAV04526.1"/>
    </source>
</evidence>
<reference evidence="2 3" key="1">
    <citation type="journal article" date="2016" name="Nat. Commun.">
        <title>Extremotolerant tardigrade genome and improved radiotolerance of human cultured cells by tardigrade-unique protein.</title>
        <authorList>
            <person name="Hashimoto T."/>
            <person name="Horikawa D.D."/>
            <person name="Saito Y."/>
            <person name="Kuwahara H."/>
            <person name="Kozuka-Hata H."/>
            <person name="Shin-I T."/>
            <person name="Minakuchi Y."/>
            <person name="Ohishi K."/>
            <person name="Motoyama A."/>
            <person name="Aizu T."/>
            <person name="Enomoto A."/>
            <person name="Kondo K."/>
            <person name="Tanaka S."/>
            <person name="Hara Y."/>
            <person name="Koshikawa S."/>
            <person name="Sagara H."/>
            <person name="Miura T."/>
            <person name="Yokobori S."/>
            <person name="Miyagawa K."/>
            <person name="Suzuki Y."/>
            <person name="Kubo T."/>
            <person name="Oyama M."/>
            <person name="Kohara Y."/>
            <person name="Fujiyama A."/>
            <person name="Arakawa K."/>
            <person name="Katayama T."/>
            <person name="Toyoda A."/>
            <person name="Kunieda T."/>
        </authorList>
    </citation>
    <scope>NUCLEOTIDE SEQUENCE [LARGE SCALE GENOMIC DNA]</scope>
    <source>
        <strain evidence="2 3">YOKOZUNA-1</strain>
    </source>
</reference>
<dbReference type="EMBL" id="BDGG01000011">
    <property type="protein sequence ID" value="GAV04526.1"/>
    <property type="molecule type" value="Genomic_DNA"/>
</dbReference>
<feature type="chain" id="PRO_5008898861" evidence="1">
    <location>
        <begin position="19"/>
        <end position="185"/>
    </location>
</feature>
<keyword evidence="3" id="KW-1185">Reference proteome</keyword>
<organism evidence="2 3">
    <name type="scientific">Ramazzottius varieornatus</name>
    <name type="common">Water bear</name>
    <name type="synonym">Tardigrade</name>
    <dbReference type="NCBI Taxonomy" id="947166"/>
    <lineage>
        <taxon>Eukaryota</taxon>
        <taxon>Metazoa</taxon>
        <taxon>Ecdysozoa</taxon>
        <taxon>Tardigrada</taxon>
        <taxon>Eutardigrada</taxon>
        <taxon>Parachela</taxon>
        <taxon>Hypsibioidea</taxon>
        <taxon>Ramazzottiidae</taxon>
        <taxon>Ramazzottius</taxon>
    </lineage>
</organism>
<protein>
    <submittedName>
        <fullName evidence="2">Uncharacterized protein</fullName>
    </submittedName>
</protein>
<dbReference type="Proteomes" id="UP000186922">
    <property type="component" value="Unassembled WGS sequence"/>
</dbReference>
<feature type="signal peptide" evidence="1">
    <location>
        <begin position="1"/>
        <end position="18"/>
    </location>
</feature>
<sequence length="185" mass="20135">MTGLWAVVVVYLLRSTSKRLNTDTTTTGGKTNLSEQCSLMENLILCYEDVRNFWEKFNDAFMLLYGVAYGSDVTVKLGYVMQATGFTSSKKPHDVNTEAALSFFSQAGFVGIQILLTSIPLVKVPSVFATYGDFSGDSDQAPTSRAGVTLYYVAARIRGEAADNALQPHSASLNHPLQRIESVSA</sequence>
<accession>A0A1D1VUC2</accession>
<proteinExistence type="predicted"/>
<evidence type="ECO:0000313" key="3">
    <source>
        <dbReference type="Proteomes" id="UP000186922"/>
    </source>
</evidence>
<evidence type="ECO:0000256" key="1">
    <source>
        <dbReference type="SAM" id="SignalP"/>
    </source>
</evidence>
<keyword evidence="1" id="KW-0732">Signal</keyword>
<comment type="caution">
    <text evidence="2">The sequence shown here is derived from an EMBL/GenBank/DDBJ whole genome shotgun (WGS) entry which is preliminary data.</text>
</comment>
<name>A0A1D1VUC2_RAMVA</name>